<dbReference type="AlphaFoldDB" id="A0A917MWX0"/>
<feature type="transmembrane region" description="Helical" evidence="1">
    <location>
        <begin position="96"/>
        <end position="121"/>
    </location>
</feature>
<comment type="caution">
    <text evidence="2">The sequence shown here is derived from an EMBL/GenBank/DDBJ whole genome shotgun (WGS) entry which is preliminary data.</text>
</comment>
<keyword evidence="1" id="KW-1133">Transmembrane helix</keyword>
<feature type="transmembrane region" description="Helical" evidence="1">
    <location>
        <begin position="477"/>
        <end position="496"/>
    </location>
</feature>
<dbReference type="Proteomes" id="UP000627292">
    <property type="component" value="Unassembled WGS sequence"/>
</dbReference>
<keyword evidence="1" id="KW-0812">Transmembrane</keyword>
<evidence type="ECO:0000313" key="3">
    <source>
        <dbReference type="Proteomes" id="UP000627292"/>
    </source>
</evidence>
<reference evidence="2" key="2">
    <citation type="submission" date="2020-09" db="EMBL/GenBank/DDBJ databases">
        <authorList>
            <person name="Sun Q."/>
            <person name="Zhou Y."/>
        </authorList>
    </citation>
    <scope>NUCLEOTIDE SEQUENCE</scope>
    <source>
        <strain evidence="2">CGMCC 1.15290</strain>
    </source>
</reference>
<reference evidence="2" key="1">
    <citation type="journal article" date="2014" name="Int. J. Syst. Evol. Microbiol.">
        <title>Complete genome sequence of Corynebacterium casei LMG S-19264T (=DSM 44701T), isolated from a smear-ripened cheese.</title>
        <authorList>
            <consortium name="US DOE Joint Genome Institute (JGI-PGF)"/>
            <person name="Walter F."/>
            <person name="Albersmeier A."/>
            <person name="Kalinowski J."/>
            <person name="Ruckert C."/>
        </authorList>
    </citation>
    <scope>NUCLEOTIDE SEQUENCE</scope>
    <source>
        <strain evidence="2">CGMCC 1.15290</strain>
    </source>
</reference>
<gene>
    <name evidence="2" type="ORF">GCM10011379_19090</name>
</gene>
<feature type="transmembrane region" description="Helical" evidence="1">
    <location>
        <begin position="183"/>
        <end position="207"/>
    </location>
</feature>
<evidence type="ECO:0000313" key="2">
    <source>
        <dbReference type="EMBL" id="GGH65691.1"/>
    </source>
</evidence>
<name>A0A917MWX0_9BACT</name>
<feature type="transmembrane region" description="Helical" evidence="1">
    <location>
        <begin position="213"/>
        <end position="234"/>
    </location>
</feature>
<protein>
    <recommendedName>
        <fullName evidence="4">Dolichyl-phosphate-mannose-protein mannosyltransferase</fullName>
    </recommendedName>
</protein>
<evidence type="ECO:0008006" key="4">
    <source>
        <dbReference type="Google" id="ProtNLM"/>
    </source>
</evidence>
<feature type="transmembrane region" description="Helical" evidence="1">
    <location>
        <begin position="452"/>
        <end position="471"/>
    </location>
</feature>
<sequence length="511" mass="59722">MVFYKNYYSIMQQALTVNPVSFRQFVFVHYKQQLLFSILGMLTLFIVYKILYPFPDTYVDSFHYLSLAEDGNYISVWPMGYSYFLRAVHFITPSHLFLITVQFALLQGACLWMAFTLFYLFQPDERLKNAVLIFLVFNPMSYYLANLISSDVFFAALSVAWLTILVKMLYEAQYWHILLQGPLLAYLFLVRYQAAYYPIIMIVALWLAPINRVWKVLSATIGVLLLVWIVNTTLQKNLRQYGRKEFSAQSGWILASNALFMYPYIRIDTAAFQGERLQQMDQVVSTYFKANDLMQHPFYPWDGPQYMLGGRGAVMWYHLATVEEAAQPDKPVFWLYNRMGVHWANYAKALIKQHPWAYVQYYLLPNVITYFLPVIEQFTVYSMGRNKVPTRVARWFGRKDRYISAVWPKGSYYLLWGFRPLFLLLNLVLLVCGIQLLKKRKQIQMHPVQQKILIVLGLAFVGNAALLIISIPVMLRYQAFALFQGVLLLLAIIAVLQKNAKLNEVLFRPQN</sequence>
<feature type="transmembrane region" description="Helical" evidence="1">
    <location>
        <begin position="246"/>
        <end position="265"/>
    </location>
</feature>
<organism evidence="2 3">
    <name type="scientific">Filimonas zeae</name>
    <dbReference type="NCBI Taxonomy" id="1737353"/>
    <lineage>
        <taxon>Bacteria</taxon>
        <taxon>Pseudomonadati</taxon>
        <taxon>Bacteroidota</taxon>
        <taxon>Chitinophagia</taxon>
        <taxon>Chitinophagales</taxon>
        <taxon>Chitinophagaceae</taxon>
        <taxon>Filimonas</taxon>
    </lineage>
</organism>
<keyword evidence="1" id="KW-0472">Membrane</keyword>
<feature type="transmembrane region" description="Helical" evidence="1">
    <location>
        <begin position="413"/>
        <end position="432"/>
    </location>
</feature>
<dbReference type="EMBL" id="BMIB01000002">
    <property type="protein sequence ID" value="GGH65691.1"/>
    <property type="molecule type" value="Genomic_DNA"/>
</dbReference>
<feature type="transmembrane region" description="Helical" evidence="1">
    <location>
        <begin position="33"/>
        <end position="51"/>
    </location>
</feature>
<evidence type="ECO:0000256" key="1">
    <source>
        <dbReference type="SAM" id="Phobius"/>
    </source>
</evidence>
<accession>A0A917MWX0</accession>
<proteinExistence type="predicted"/>
<keyword evidence="3" id="KW-1185">Reference proteome</keyword>
<feature type="transmembrane region" description="Helical" evidence="1">
    <location>
        <begin position="141"/>
        <end position="162"/>
    </location>
</feature>